<reference evidence="2" key="1">
    <citation type="submission" date="2022-10" db="EMBL/GenBank/DDBJ databases">
        <title>The complete genomes of actinobacterial strains from the NBC collection.</title>
        <authorList>
            <person name="Joergensen T.S."/>
            <person name="Alvarez Arevalo M."/>
            <person name="Sterndorff E.B."/>
            <person name="Faurdal D."/>
            <person name="Vuksanovic O."/>
            <person name="Mourched A.-S."/>
            <person name="Charusanti P."/>
            <person name="Shaw S."/>
            <person name="Blin K."/>
            <person name="Weber T."/>
        </authorList>
    </citation>
    <scope>NUCLEOTIDE SEQUENCE</scope>
    <source>
        <strain evidence="2">NBC_00248</strain>
    </source>
</reference>
<keyword evidence="1" id="KW-0812">Transmembrane</keyword>
<name>A0ABZ1TJA1_STRVG</name>
<dbReference type="RefSeq" id="WP_328964219.1">
    <property type="nucleotide sequence ID" value="NZ_CP108090.1"/>
</dbReference>
<dbReference type="InterPro" id="IPR036259">
    <property type="entry name" value="MFS_trans_sf"/>
</dbReference>
<evidence type="ECO:0000313" key="3">
    <source>
        <dbReference type="Proteomes" id="UP001432039"/>
    </source>
</evidence>
<feature type="transmembrane region" description="Helical" evidence="1">
    <location>
        <begin position="58"/>
        <end position="75"/>
    </location>
</feature>
<protein>
    <recommendedName>
        <fullName evidence="4">Major facilitator superfamily (MFS) profile domain-containing protein</fullName>
    </recommendedName>
</protein>
<feature type="transmembrane region" description="Helical" evidence="1">
    <location>
        <begin position="25"/>
        <end position="46"/>
    </location>
</feature>
<keyword evidence="1" id="KW-0472">Membrane</keyword>
<dbReference type="Gene3D" id="1.20.1250.20">
    <property type="entry name" value="MFS general substrate transporter like domains"/>
    <property type="match status" value="1"/>
</dbReference>
<keyword evidence="1" id="KW-1133">Transmembrane helix</keyword>
<keyword evidence="3" id="KW-1185">Reference proteome</keyword>
<evidence type="ECO:0008006" key="4">
    <source>
        <dbReference type="Google" id="ProtNLM"/>
    </source>
</evidence>
<gene>
    <name evidence="2" type="ORF">OG517_33015</name>
</gene>
<dbReference type="SUPFAM" id="SSF103473">
    <property type="entry name" value="MFS general substrate transporter"/>
    <property type="match status" value="1"/>
</dbReference>
<dbReference type="EMBL" id="CP108090">
    <property type="protein sequence ID" value="WUQ15842.1"/>
    <property type="molecule type" value="Genomic_DNA"/>
</dbReference>
<evidence type="ECO:0000256" key="1">
    <source>
        <dbReference type="SAM" id="Phobius"/>
    </source>
</evidence>
<evidence type="ECO:0000313" key="2">
    <source>
        <dbReference type="EMBL" id="WUQ15842.1"/>
    </source>
</evidence>
<sequence>MIGHLPVAMAPPAILIAARADGGTLSLAGALAAVYGLAAAIGHPLWGRLLDRRGHYPAIGLTALTSAAAFTGLASH</sequence>
<organism evidence="2 3">
    <name type="scientific">Streptomyces virginiae</name>
    <name type="common">Streptomyces cinnamonensis</name>
    <dbReference type="NCBI Taxonomy" id="1961"/>
    <lineage>
        <taxon>Bacteria</taxon>
        <taxon>Bacillati</taxon>
        <taxon>Actinomycetota</taxon>
        <taxon>Actinomycetes</taxon>
        <taxon>Kitasatosporales</taxon>
        <taxon>Streptomycetaceae</taxon>
        <taxon>Streptomyces</taxon>
    </lineage>
</organism>
<accession>A0ABZ1TJA1</accession>
<proteinExistence type="predicted"/>
<dbReference type="Proteomes" id="UP001432039">
    <property type="component" value="Chromosome"/>
</dbReference>